<evidence type="ECO:0000259" key="9">
    <source>
        <dbReference type="PROSITE" id="PS50850"/>
    </source>
</evidence>
<organism evidence="10 11">
    <name type="scientific">Dictyobacter arantiisoli</name>
    <dbReference type="NCBI Taxonomy" id="2014874"/>
    <lineage>
        <taxon>Bacteria</taxon>
        <taxon>Bacillati</taxon>
        <taxon>Chloroflexota</taxon>
        <taxon>Ktedonobacteria</taxon>
        <taxon>Ktedonobacterales</taxon>
        <taxon>Dictyobacteraceae</taxon>
        <taxon>Dictyobacter</taxon>
    </lineage>
</organism>
<gene>
    <name evidence="10" type="ORF">KDI_40110</name>
</gene>
<feature type="transmembrane region" description="Helical" evidence="8">
    <location>
        <begin position="136"/>
        <end position="154"/>
    </location>
</feature>
<dbReference type="Proteomes" id="UP000322530">
    <property type="component" value="Unassembled WGS sequence"/>
</dbReference>
<name>A0A5A5TGF4_9CHLR</name>
<evidence type="ECO:0000313" key="11">
    <source>
        <dbReference type="Proteomes" id="UP000322530"/>
    </source>
</evidence>
<keyword evidence="5 8" id="KW-0812">Transmembrane</keyword>
<evidence type="ECO:0000256" key="8">
    <source>
        <dbReference type="SAM" id="Phobius"/>
    </source>
</evidence>
<dbReference type="InterPro" id="IPR036259">
    <property type="entry name" value="MFS_trans_sf"/>
</dbReference>
<feature type="transmembrane region" description="Helical" evidence="8">
    <location>
        <begin position="12"/>
        <end position="32"/>
    </location>
</feature>
<evidence type="ECO:0000313" key="10">
    <source>
        <dbReference type="EMBL" id="GCF10447.1"/>
    </source>
</evidence>
<dbReference type="PANTHER" id="PTHR42718">
    <property type="entry name" value="MAJOR FACILITATOR SUPERFAMILY MULTIDRUG TRANSPORTER MFSC"/>
    <property type="match status" value="1"/>
</dbReference>
<reference evidence="10 11" key="1">
    <citation type="submission" date="2019-01" db="EMBL/GenBank/DDBJ databases">
        <title>Draft genome sequence of Dictyobacter sp. Uno17.</title>
        <authorList>
            <person name="Wang C.M."/>
            <person name="Zheng Y."/>
            <person name="Sakai Y."/>
            <person name="Abe K."/>
            <person name="Yokota A."/>
            <person name="Yabe S."/>
        </authorList>
    </citation>
    <scope>NUCLEOTIDE SEQUENCE [LARGE SCALE GENOMIC DNA]</scope>
    <source>
        <strain evidence="10 11">Uno17</strain>
    </source>
</reference>
<dbReference type="InterPro" id="IPR020846">
    <property type="entry name" value="MFS_dom"/>
</dbReference>
<evidence type="ECO:0000256" key="1">
    <source>
        <dbReference type="ARBA" id="ARBA00004651"/>
    </source>
</evidence>
<evidence type="ECO:0000256" key="6">
    <source>
        <dbReference type="ARBA" id="ARBA00022989"/>
    </source>
</evidence>
<keyword evidence="4" id="KW-1003">Cell membrane</keyword>
<dbReference type="PANTHER" id="PTHR42718:SF9">
    <property type="entry name" value="MAJOR FACILITATOR SUPERFAMILY MULTIDRUG TRANSPORTER MFSC"/>
    <property type="match status" value="1"/>
</dbReference>
<feature type="transmembrane region" description="Helical" evidence="8">
    <location>
        <begin position="222"/>
        <end position="246"/>
    </location>
</feature>
<dbReference type="CDD" id="cd17503">
    <property type="entry name" value="MFS_LmrB_MDR_like"/>
    <property type="match status" value="1"/>
</dbReference>
<feature type="transmembrane region" description="Helical" evidence="8">
    <location>
        <begin position="52"/>
        <end position="71"/>
    </location>
</feature>
<dbReference type="Gene3D" id="1.20.1720.10">
    <property type="entry name" value="Multidrug resistance protein D"/>
    <property type="match status" value="1"/>
</dbReference>
<sequence>MQRPQMNPKVSISIVFVAAMFMSIMDGTIVNVALPSIGHQFGISSTSVDTIVVSYLVSLAVVIPVSGWLGDRLGTRRIFLGALCLFTLASALCGLANSLGMLIAFRVLQGIAGGALTPVGNTMLMRTFPPAERVQLSRILNIPTVIAPATGPVLGGLLVDKLSWHWVFYVNLPIGIATLLFGLIFLSEQHERSSRGFDFPGFLFAGIGLALFMYALSEGSNYGWITPAILSSLIAGGVLIAVFVFCELSTREPMIDLHLLRNRQFRNCNLVTVLSGAGFLGLLYTAPLFLQEGRGVSAITSGLTTFPEAIGVVVGFQIGSRIYPVIGPRRLMAGGIIMAAIMMTLLCLMGSTTSLWLMRALMFLTGASMAQVFLSTSTAAYANITASEAGHASALYGTVQQIGSALGVAILSTVLSSIGIMQLIAGKLQPNLTAYHIAFLTAAVLTLLAVIFALNIRDKDAAATMQRTSNTRDTLGGEVSAPVEIV</sequence>
<feature type="transmembrane region" description="Helical" evidence="8">
    <location>
        <begin position="405"/>
        <end position="425"/>
    </location>
</feature>
<dbReference type="SUPFAM" id="SSF103473">
    <property type="entry name" value="MFS general substrate transporter"/>
    <property type="match status" value="1"/>
</dbReference>
<feature type="transmembrane region" description="Helical" evidence="8">
    <location>
        <begin position="437"/>
        <end position="456"/>
    </location>
</feature>
<keyword evidence="11" id="KW-1185">Reference proteome</keyword>
<feature type="transmembrane region" description="Helical" evidence="8">
    <location>
        <begin position="296"/>
        <end position="319"/>
    </location>
</feature>
<dbReference type="PRINTS" id="PR01036">
    <property type="entry name" value="TCRTETB"/>
</dbReference>
<keyword evidence="6 8" id="KW-1133">Transmembrane helix</keyword>
<dbReference type="Pfam" id="PF07690">
    <property type="entry name" value="MFS_1"/>
    <property type="match status" value="1"/>
</dbReference>
<dbReference type="NCBIfam" id="TIGR00711">
    <property type="entry name" value="efflux_EmrB"/>
    <property type="match status" value="1"/>
</dbReference>
<dbReference type="InterPro" id="IPR011701">
    <property type="entry name" value="MFS"/>
</dbReference>
<comment type="subcellular location">
    <subcellularLocation>
        <location evidence="1">Cell membrane</location>
        <topology evidence="1">Multi-pass membrane protein</topology>
    </subcellularLocation>
</comment>
<dbReference type="GO" id="GO:0005886">
    <property type="term" value="C:plasma membrane"/>
    <property type="evidence" value="ECO:0007669"/>
    <property type="project" value="UniProtKB-SubCell"/>
</dbReference>
<accession>A0A5A5TGF4</accession>
<evidence type="ECO:0000256" key="2">
    <source>
        <dbReference type="ARBA" id="ARBA00008537"/>
    </source>
</evidence>
<evidence type="ECO:0000256" key="4">
    <source>
        <dbReference type="ARBA" id="ARBA00022475"/>
    </source>
</evidence>
<feature type="transmembrane region" description="Helical" evidence="8">
    <location>
        <begin position="331"/>
        <end position="357"/>
    </location>
</feature>
<feature type="transmembrane region" description="Helical" evidence="8">
    <location>
        <begin position="78"/>
        <end position="97"/>
    </location>
</feature>
<dbReference type="PROSITE" id="PS50850">
    <property type="entry name" value="MFS"/>
    <property type="match status" value="1"/>
</dbReference>
<feature type="transmembrane region" description="Helical" evidence="8">
    <location>
        <begin position="199"/>
        <end position="216"/>
    </location>
</feature>
<keyword evidence="3" id="KW-0813">Transport</keyword>
<dbReference type="OrthoDB" id="9816041at2"/>
<dbReference type="GO" id="GO:0022857">
    <property type="term" value="F:transmembrane transporter activity"/>
    <property type="evidence" value="ECO:0007669"/>
    <property type="project" value="InterPro"/>
</dbReference>
<proteinExistence type="inferred from homology"/>
<feature type="domain" description="Major facilitator superfamily (MFS) profile" evidence="9">
    <location>
        <begin position="12"/>
        <end position="461"/>
    </location>
</feature>
<feature type="transmembrane region" description="Helical" evidence="8">
    <location>
        <begin position="103"/>
        <end position="124"/>
    </location>
</feature>
<dbReference type="InterPro" id="IPR004638">
    <property type="entry name" value="EmrB-like"/>
</dbReference>
<dbReference type="Gene3D" id="1.20.1250.20">
    <property type="entry name" value="MFS general substrate transporter like domains"/>
    <property type="match status" value="1"/>
</dbReference>
<feature type="transmembrane region" description="Helical" evidence="8">
    <location>
        <begin position="166"/>
        <end position="187"/>
    </location>
</feature>
<comment type="caution">
    <text evidence="10">The sequence shown here is derived from an EMBL/GenBank/DDBJ whole genome shotgun (WGS) entry which is preliminary data.</text>
</comment>
<keyword evidence="7 8" id="KW-0472">Membrane</keyword>
<dbReference type="RefSeq" id="WP_149403331.1">
    <property type="nucleotide sequence ID" value="NZ_BIXY01000070.1"/>
</dbReference>
<comment type="similarity">
    <text evidence="2">Belongs to the major facilitator superfamily. EmrB family.</text>
</comment>
<dbReference type="AlphaFoldDB" id="A0A5A5TGF4"/>
<evidence type="ECO:0000256" key="7">
    <source>
        <dbReference type="ARBA" id="ARBA00023136"/>
    </source>
</evidence>
<dbReference type="EMBL" id="BIXY01000070">
    <property type="protein sequence ID" value="GCF10447.1"/>
    <property type="molecule type" value="Genomic_DNA"/>
</dbReference>
<protein>
    <submittedName>
        <fullName evidence="10">MFS transporter</fullName>
    </submittedName>
</protein>
<feature type="transmembrane region" description="Helical" evidence="8">
    <location>
        <begin position="267"/>
        <end position="290"/>
    </location>
</feature>
<feature type="transmembrane region" description="Helical" evidence="8">
    <location>
        <begin position="363"/>
        <end position="384"/>
    </location>
</feature>
<evidence type="ECO:0000256" key="5">
    <source>
        <dbReference type="ARBA" id="ARBA00022692"/>
    </source>
</evidence>
<evidence type="ECO:0000256" key="3">
    <source>
        <dbReference type="ARBA" id="ARBA00022448"/>
    </source>
</evidence>